<reference evidence="12 13" key="2">
    <citation type="submission" date="2018-11" db="EMBL/GenBank/DDBJ databases">
        <authorList>
            <consortium name="Pathogen Informatics"/>
        </authorList>
    </citation>
    <scope>NUCLEOTIDE SEQUENCE [LARGE SCALE GENOMIC DNA]</scope>
</reference>
<keyword evidence="9 11" id="KW-0472">Membrane</keyword>
<evidence type="ECO:0000256" key="3">
    <source>
        <dbReference type="ARBA" id="ARBA00022448"/>
    </source>
</evidence>
<keyword evidence="5 11" id="KW-0999">Mitochondrion inner membrane</keyword>
<evidence type="ECO:0000256" key="6">
    <source>
        <dbReference type="ARBA" id="ARBA00022946"/>
    </source>
</evidence>
<dbReference type="GO" id="GO:0005743">
    <property type="term" value="C:mitochondrial inner membrane"/>
    <property type="evidence" value="ECO:0007669"/>
    <property type="project" value="UniProtKB-SubCell"/>
</dbReference>
<dbReference type="GO" id="GO:0046872">
    <property type="term" value="F:metal ion binding"/>
    <property type="evidence" value="ECO:0007669"/>
    <property type="project" value="UniProtKB-KW"/>
</dbReference>
<evidence type="ECO:0000313" key="12">
    <source>
        <dbReference type="EMBL" id="VDO93365.1"/>
    </source>
</evidence>
<dbReference type="Gene3D" id="1.20.1300.10">
    <property type="entry name" value="Fumarate reductase/succinate dehydrogenase, transmembrane subunit"/>
    <property type="match status" value="1"/>
</dbReference>
<accession>A0A183IC05</accession>
<evidence type="ECO:0000256" key="10">
    <source>
        <dbReference type="PIRSR" id="PIRSR607992-1"/>
    </source>
</evidence>
<gene>
    <name evidence="12" type="ORF">SBAD_LOCUS1149</name>
</gene>
<evidence type="ECO:0000256" key="5">
    <source>
        <dbReference type="ARBA" id="ARBA00022792"/>
    </source>
</evidence>
<evidence type="ECO:0000256" key="8">
    <source>
        <dbReference type="ARBA" id="ARBA00023128"/>
    </source>
</evidence>
<feature type="binding site" evidence="10">
    <location>
        <position position="19"/>
    </location>
    <ligand>
        <name>a ubiquinone</name>
        <dbReference type="ChEBI" id="CHEBI:16389"/>
        <note>ligand shared with IP/SDHB</note>
    </ligand>
</feature>
<organism evidence="14">
    <name type="scientific">Soboliphyme baturini</name>
    <dbReference type="NCBI Taxonomy" id="241478"/>
    <lineage>
        <taxon>Eukaryota</taxon>
        <taxon>Metazoa</taxon>
        <taxon>Ecdysozoa</taxon>
        <taxon>Nematoda</taxon>
        <taxon>Enoplea</taxon>
        <taxon>Dorylaimia</taxon>
        <taxon>Dioctophymatida</taxon>
        <taxon>Dioctophymatoidea</taxon>
        <taxon>Soboliphymatidae</taxon>
        <taxon>Soboliphyme</taxon>
    </lineage>
</organism>
<dbReference type="GO" id="GO:0006121">
    <property type="term" value="P:mitochondrial electron transport, succinate to ubiquinone"/>
    <property type="evidence" value="ECO:0007669"/>
    <property type="project" value="TreeGrafter"/>
</dbReference>
<evidence type="ECO:0000313" key="13">
    <source>
        <dbReference type="Proteomes" id="UP000270296"/>
    </source>
</evidence>
<evidence type="ECO:0000313" key="14">
    <source>
        <dbReference type="WBParaSite" id="SBAD_0000118601-mRNA-1"/>
    </source>
</evidence>
<evidence type="ECO:0000256" key="4">
    <source>
        <dbReference type="ARBA" id="ARBA00022692"/>
    </source>
</evidence>
<dbReference type="OrthoDB" id="18577at2759"/>
<name>A0A183IC05_9BILA</name>
<keyword evidence="7 11" id="KW-1133">Transmembrane helix</keyword>
<dbReference type="GO" id="GO:0006099">
    <property type="term" value="P:tricarboxylic acid cycle"/>
    <property type="evidence" value="ECO:0007669"/>
    <property type="project" value="UniProtKB-KW"/>
</dbReference>
<keyword evidence="11" id="KW-0349">Heme</keyword>
<dbReference type="InterPro" id="IPR007992">
    <property type="entry name" value="CybS"/>
</dbReference>
<dbReference type="PANTHER" id="PTHR13337:SF2">
    <property type="entry name" value="SUCCINATE DEHYDROGENASE [UBIQUINONE] CYTOCHROME B SMALL SUBUNIT, MITOCHONDRIAL"/>
    <property type="match status" value="1"/>
</dbReference>
<sequence length="68" mass="7789">MLIRFQQIYSVTHKESVDYGRPFVLGETLSKTVNGLVYVVSILMFAGLLHFNYTDVGITKAFEMIWSL</sequence>
<evidence type="ECO:0000256" key="9">
    <source>
        <dbReference type="ARBA" id="ARBA00023136"/>
    </source>
</evidence>
<keyword evidence="8 11" id="KW-0496">Mitochondrion</keyword>
<keyword evidence="11" id="KW-0249">Electron transport</keyword>
<dbReference type="Pfam" id="PF05328">
    <property type="entry name" value="CybS"/>
    <property type="match status" value="1"/>
</dbReference>
<keyword evidence="6 11" id="KW-0809">Transit peptide</keyword>
<dbReference type="GO" id="GO:0020037">
    <property type="term" value="F:heme binding"/>
    <property type="evidence" value="ECO:0007669"/>
    <property type="project" value="TreeGrafter"/>
</dbReference>
<evidence type="ECO:0000256" key="1">
    <source>
        <dbReference type="ARBA" id="ARBA00004448"/>
    </source>
</evidence>
<keyword evidence="11" id="KW-0479">Metal-binding</keyword>
<reference evidence="14" key="1">
    <citation type="submission" date="2016-06" db="UniProtKB">
        <authorList>
            <consortium name="WormBaseParasite"/>
        </authorList>
    </citation>
    <scope>IDENTIFICATION</scope>
</reference>
<evidence type="ECO:0000256" key="11">
    <source>
        <dbReference type="RuleBase" id="RU364031"/>
    </source>
</evidence>
<comment type="function">
    <text evidence="11">Membrane-anchoring subunit of succinate dehydrogenase (SDH) that is involved in complex II of the mitochondrial electron transport chain and is responsible for transferring electrons from succinate to ubiquinone (coenzyme Q).</text>
</comment>
<feature type="transmembrane region" description="Helical" evidence="11">
    <location>
        <begin position="35"/>
        <end position="54"/>
    </location>
</feature>
<dbReference type="PANTHER" id="PTHR13337">
    <property type="entry name" value="SUCCINATE DEHYDROGENASE"/>
    <property type="match status" value="1"/>
</dbReference>
<keyword evidence="13" id="KW-1185">Reference proteome</keyword>
<keyword evidence="4 11" id="KW-0812">Transmembrane</keyword>
<dbReference type="AlphaFoldDB" id="A0A183IC05"/>
<dbReference type="GO" id="GO:0048039">
    <property type="term" value="F:ubiquinone binding"/>
    <property type="evidence" value="ECO:0007669"/>
    <property type="project" value="TreeGrafter"/>
</dbReference>
<comment type="subcellular location">
    <subcellularLocation>
        <location evidence="1 11">Mitochondrion inner membrane</location>
        <topology evidence="1 11">Multi-pass membrane protein</topology>
    </subcellularLocation>
</comment>
<dbReference type="Proteomes" id="UP000270296">
    <property type="component" value="Unassembled WGS sequence"/>
</dbReference>
<keyword evidence="11" id="KW-0408">Iron</keyword>
<protein>
    <recommendedName>
        <fullName evidence="11">Succinate dehydrogenase [ubiquinone] cytochrome b small subunit</fullName>
    </recommendedName>
</protein>
<comment type="caution">
    <text evidence="11">Lacks conserved residue(s) required for the propagation of feature annotation.</text>
</comment>
<dbReference type="EMBL" id="UZAM01006725">
    <property type="protein sequence ID" value="VDO93365.1"/>
    <property type="molecule type" value="Genomic_DNA"/>
</dbReference>
<dbReference type="WBParaSite" id="SBAD_0000118601-mRNA-1">
    <property type="protein sequence ID" value="SBAD_0000118601-mRNA-1"/>
    <property type="gene ID" value="SBAD_0000118601"/>
</dbReference>
<evidence type="ECO:0000256" key="2">
    <source>
        <dbReference type="ARBA" id="ARBA00007294"/>
    </source>
</evidence>
<keyword evidence="11" id="KW-0816">Tricarboxylic acid cycle</keyword>
<comment type="similarity">
    <text evidence="2 11">Belongs to the CybS family.</text>
</comment>
<evidence type="ECO:0000256" key="7">
    <source>
        <dbReference type="ARBA" id="ARBA00022989"/>
    </source>
</evidence>
<keyword evidence="3 11" id="KW-0813">Transport</keyword>
<dbReference type="InterPro" id="IPR034804">
    <property type="entry name" value="SQR/QFR_C/D"/>
</dbReference>
<proteinExistence type="inferred from homology"/>